<evidence type="ECO:0000313" key="2">
    <source>
        <dbReference type="Proteomes" id="UP000054047"/>
    </source>
</evidence>
<name>A0A0C2BNJ0_9BILA</name>
<dbReference type="AlphaFoldDB" id="A0A0C2BNJ0"/>
<accession>A0A0C2BNJ0</accession>
<keyword evidence="2" id="KW-1185">Reference proteome</keyword>
<gene>
    <name evidence="1" type="ORF">ANCDUO_24586</name>
</gene>
<evidence type="ECO:0000313" key="1">
    <source>
        <dbReference type="EMBL" id="KIH45373.1"/>
    </source>
</evidence>
<organism evidence="1 2">
    <name type="scientific">Ancylostoma duodenale</name>
    <dbReference type="NCBI Taxonomy" id="51022"/>
    <lineage>
        <taxon>Eukaryota</taxon>
        <taxon>Metazoa</taxon>
        <taxon>Ecdysozoa</taxon>
        <taxon>Nematoda</taxon>
        <taxon>Chromadorea</taxon>
        <taxon>Rhabditida</taxon>
        <taxon>Rhabditina</taxon>
        <taxon>Rhabditomorpha</taxon>
        <taxon>Strongyloidea</taxon>
        <taxon>Ancylostomatidae</taxon>
        <taxon>Ancylostomatinae</taxon>
        <taxon>Ancylostoma</taxon>
    </lineage>
</organism>
<sequence length="102" mass="12359">MLKSEASIDDLVMQAKKIRTNRDEMTPAIECQLRHWRRTVPCNLRQQKSWSWCPRKHELGREHRLVRTANNPNRTFAVEKMWINTDNLCRLRSNIQLGRRRY</sequence>
<reference evidence="1 2" key="1">
    <citation type="submission" date="2013-12" db="EMBL/GenBank/DDBJ databases">
        <title>Draft genome of the parsitic nematode Ancylostoma duodenale.</title>
        <authorList>
            <person name="Mitreva M."/>
        </authorList>
    </citation>
    <scope>NUCLEOTIDE SEQUENCE [LARGE SCALE GENOMIC DNA]</scope>
    <source>
        <strain evidence="1 2">Zhejiang</strain>
    </source>
</reference>
<dbReference type="EMBL" id="KN772765">
    <property type="protein sequence ID" value="KIH45373.1"/>
    <property type="molecule type" value="Genomic_DNA"/>
</dbReference>
<proteinExistence type="predicted"/>
<protein>
    <submittedName>
        <fullName evidence="1">Uncharacterized protein</fullName>
    </submittedName>
</protein>
<dbReference type="Proteomes" id="UP000054047">
    <property type="component" value="Unassembled WGS sequence"/>
</dbReference>